<gene>
    <name evidence="1" type="ORF">ACH5RR_023509</name>
</gene>
<dbReference type="AlphaFoldDB" id="A0ABD2ZE09"/>
<protein>
    <submittedName>
        <fullName evidence="1">Uncharacterized protein</fullName>
    </submittedName>
</protein>
<name>A0ABD2ZE09_9GENT</name>
<evidence type="ECO:0000313" key="1">
    <source>
        <dbReference type="EMBL" id="KAL3516607.1"/>
    </source>
</evidence>
<organism evidence="1 2">
    <name type="scientific">Cinchona calisaya</name>
    <dbReference type="NCBI Taxonomy" id="153742"/>
    <lineage>
        <taxon>Eukaryota</taxon>
        <taxon>Viridiplantae</taxon>
        <taxon>Streptophyta</taxon>
        <taxon>Embryophyta</taxon>
        <taxon>Tracheophyta</taxon>
        <taxon>Spermatophyta</taxon>
        <taxon>Magnoliopsida</taxon>
        <taxon>eudicotyledons</taxon>
        <taxon>Gunneridae</taxon>
        <taxon>Pentapetalae</taxon>
        <taxon>asterids</taxon>
        <taxon>lamiids</taxon>
        <taxon>Gentianales</taxon>
        <taxon>Rubiaceae</taxon>
        <taxon>Cinchonoideae</taxon>
        <taxon>Cinchoneae</taxon>
        <taxon>Cinchona</taxon>
    </lineage>
</organism>
<dbReference type="Proteomes" id="UP001630127">
    <property type="component" value="Unassembled WGS sequence"/>
</dbReference>
<dbReference type="EMBL" id="JBJUIK010000010">
    <property type="protein sequence ID" value="KAL3516607.1"/>
    <property type="molecule type" value="Genomic_DNA"/>
</dbReference>
<reference evidence="1 2" key="1">
    <citation type="submission" date="2024-11" db="EMBL/GenBank/DDBJ databases">
        <title>A near-complete genome assembly of Cinchona calisaya.</title>
        <authorList>
            <person name="Lian D.C."/>
            <person name="Zhao X.W."/>
            <person name="Wei L."/>
        </authorList>
    </citation>
    <scope>NUCLEOTIDE SEQUENCE [LARGE SCALE GENOMIC DNA]</scope>
    <source>
        <tissue evidence="1">Nenye</tissue>
    </source>
</reference>
<proteinExistence type="predicted"/>
<keyword evidence="2" id="KW-1185">Reference proteome</keyword>
<accession>A0ABD2ZE09</accession>
<comment type="caution">
    <text evidence="1">The sequence shown here is derived from an EMBL/GenBank/DDBJ whole genome shotgun (WGS) entry which is preliminary data.</text>
</comment>
<sequence length="98" mass="11007">MDKEVLHTLLSLTDTERGQPIPGKLEDIRPCMLKSAIAASHPGFSTMRQQVALKRLGEKHLLNVSFIAFRSFGCLRLELKFLCSVIVFLPAELVKDLK</sequence>
<evidence type="ECO:0000313" key="2">
    <source>
        <dbReference type="Proteomes" id="UP001630127"/>
    </source>
</evidence>